<organism evidence="1 2">
    <name type="scientific">Ruegeria intermedia</name>
    <dbReference type="NCBI Taxonomy" id="996115"/>
    <lineage>
        <taxon>Bacteria</taxon>
        <taxon>Pseudomonadati</taxon>
        <taxon>Pseudomonadota</taxon>
        <taxon>Alphaproteobacteria</taxon>
        <taxon>Rhodobacterales</taxon>
        <taxon>Roseobacteraceae</taxon>
        <taxon>Ruegeria</taxon>
    </lineage>
</organism>
<dbReference type="AlphaFoldDB" id="A0A1M4WXQ9"/>
<evidence type="ECO:0000313" key="1">
    <source>
        <dbReference type="EMBL" id="SHE85843.1"/>
    </source>
</evidence>
<protein>
    <submittedName>
        <fullName evidence="1">Uncharacterized protein</fullName>
    </submittedName>
</protein>
<name>A0A1M4WXQ9_9RHOB</name>
<dbReference type="Proteomes" id="UP000325134">
    <property type="component" value="Unassembled WGS sequence"/>
</dbReference>
<sequence length="47" mass="5374">MSAKTSYFLSVLSTVLVESVSICARMQRRVNRLHTGLKAQRDDRDFS</sequence>
<dbReference type="RefSeq" id="WP_188127733.1">
    <property type="nucleotide sequence ID" value="NZ_FQVK01000010.1"/>
</dbReference>
<gene>
    <name evidence="1" type="ORF">SAMN05444279_11011</name>
</gene>
<dbReference type="EMBL" id="FQVK01000010">
    <property type="protein sequence ID" value="SHE85843.1"/>
    <property type="molecule type" value="Genomic_DNA"/>
</dbReference>
<proteinExistence type="predicted"/>
<accession>A0A1M4WXQ9</accession>
<reference evidence="1 2" key="1">
    <citation type="submission" date="2016-11" db="EMBL/GenBank/DDBJ databases">
        <authorList>
            <person name="Varghese N."/>
            <person name="Submissions S."/>
        </authorList>
    </citation>
    <scope>NUCLEOTIDE SEQUENCE [LARGE SCALE GENOMIC DNA]</scope>
    <source>
        <strain evidence="1 2">DSM 29341</strain>
    </source>
</reference>
<keyword evidence="2" id="KW-1185">Reference proteome</keyword>
<evidence type="ECO:0000313" key="2">
    <source>
        <dbReference type="Proteomes" id="UP000325134"/>
    </source>
</evidence>